<dbReference type="PANTHER" id="PTHR30204:SF85">
    <property type="entry name" value="MULTIDRUG-EFFLUX TRANSPORTER 2 REGULATOR"/>
    <property type="match status" value="1"/>
</dbReference>
<dbReference type="Pfam" id="PF06445">
    <property type="entry name" value="GyrI-like"/>
    <property type="match status" value="1"/>
</dbReference>
<dbReference type="Gene3D" id="1.10.1660.10">
    <property type="match status" value="1"/>
</dbReference>
<feature type="domain" description="HTH merR-type" evidence="2">
    <location>
        <begin position="4"/>
        <end position="73"/>
    </location>
</feature>
<dbReference type="EMBL" id="CP013213">
    <property type="protein sequence ID" value="AMC93970.1"/>
    <property type="molecule type" value="Genomic_DNA"/>
</dbReference>
<protein>
    <recommendedName>
        <fullName evidence="2">HTH merR-type domain-containing protein</fullName>
    </recommendedName>
</protein>
<accession>A0A0X8H0R8</accession>
<dbReference type="STRING" id="1514105.AOC36_08215"/>
<dbReference type="SUPFAM" id="SSF46955">
    <property type="entry name" value="Putative DNA-binding domain"/>
    <property type="match status" value="1"/>
</dbReference>
<evidence type="ECO:0000256" key="1">
    <source>
        <dbReference type="ARBA" id="ARBA00023125"/>
    </source>
</evidence>
<dbReference type="InterPro" id="IPR011256">
    <property type="entry name" value="Reg_factor_effector_dom_sf"/>
</dbReference>
<dbReference type="GO" id="GO:0003700">
    <property type="term" value="F:DNA-binding transcription factor activity"/>
    <property type="evidence" value="ECO:0007669"/>
    <property type="project" value="InterPro"/>
</dbReference>
<keyword evidence="4" id="KW-1185">Reference proteome</keyword>
<dbReference type="OrthoDB" id="9773308at2"/>
<dbReference type="InterPro" id="IPR029442">
    <property type="entry name" value="GyrI-like"/>
</dbReference>
<dbReference type="Pfam" id="PF13411">
    <property type="entry name" value="MerR_1"/>
    <property type="match status" value="1"/>
</dbReference>
<dbReference type="InterPro" id="IPR000551">
    <property type="entry name" value="MerR-type_HTH_dom"/>
</dbReference>
<evidence type="ECO:0000313" key="3">
    <source>
        <dbReference type="EMBL" id="AMC93970.1"/>
    </source>
</evidence>
<dbReference type="PROSITE" id="PS50937">
    <property type="entry name" value="HTH_MERR_2"/>
    <property type="match status" value="1"/>
</dbReference>
<dbReference type="InterPro" id="IPR047057">
    <property type="entry name" value="MerR_fam"/>
</dbReference>
<evidence type="ECO:0000313" key="4">
    <source>
        <dbReference type="Proteomes" id="UP000063781"/>
    </source>
</evidence>
<dbReference type="InterPro" id="IPR009061">
    <property type="entry name" value="DNA-bd_dom_put_sf"/>
</dbReference>
<reference evidence="3 4" key="1">
    <citation type="submission" date="2015-10" db="EMBL/GenBank/DDBJ databases">
        <title>Erysipelothrix larvae sp. LV19 isolated from the larval gut of the rhinoceros beetle, Trypoxylus dichotomus.</title>
        <authorList>
            <person name="Lim S."/>
            <person name="Kim B.-C."/>
        </authorList>
    </citation>
    <scope>NUCLEOTIDE SEQUENCE [LARGE SCALE GENOMIC DNA]</scope>
    <source>
        <strain evidence="3 4">LV19</strain>
    </source>
</reference>
<name>A0A0X8H0R8_9FIRM</name>
<dbReference type="Proteomes" id="UP000063781">
    <property type="component" value="Chromosome"/>
</dbReference>
<evidence type="ECO:0000259" key="2">
    <source>
        <dbReference type="PROSITE" id="PS50937"/>
    </source>
</evidence>
<dbReference type="AlphaFoldDB" id="A0A0X8H0R8"/>
<proteinExistence type="predicted"/>
<organism evidence="3 4">
    <name type="scientific">Erysipelothrix larvae</name>
    <dbReference type="NCBI Taxonomy" id="1514105"/>
    <lineage>
        <taxon>Bacteria</taxon>
        <taxon>Bacillati</taxon>
        <taxon>Bacillota</taxon>
        <taxon>Erysipelotrichia</taxon>
        <taxon>Erysipelotrichales</taxon>
        <taxon>Erysipelotrichaceae</taxon>
        <taxon>Erysipelothrix</taxon>
    </lineage>
</organism>
<dbReference type="RefSeq" id="WP_067633252.1">
    <property type="nucleotide sequence ID" value="NZ_CP013213.1"/>
</dbReference>
<dbReference type="Gene3D" id="3.20.80.10">
    <property type="entry name" value="Regulatory factor, effector binding domain"/>
    <property type="match status" value="1"/>
</dbReference>
<sequence>MKHKLTTGAFAKLTNIPKHVLFYYDDIDLFKPQIVDENGYRYYDYHQYYLLSAIRFLKQTGMSLKDIKEFLDTRSLDNLKIVLESQQKTLHDEIEALQQKQRFIEHTLQMMDASVDLEYNTCRIEQRQRGYVVQSQFPHPLDFGHFVENYSHFIKTYKLQYTNYIGITIRTEDIRNNIFDTYRQYYFMSFDENDSRINHIRESGHYLVLYHKGNPSDLDQAYKTIIAYADTHHLTLSDTLYEMPLQSELTVKNIHEFITEISVRIVEGETQ</sequence>
<dbReference type="GO" id="GO:0003677">
    <property type="term" value="F:DNA binding"/>
    <property type="evidence" value="ECO:0007669"/>
    <property type="project" value="UniProtKB-KW"/>
</dbReference>
<dbReference type="SUPFAM" id="SSF55136">
    <property type="entry name" value="Probable bacterial effector-binding domain"/>
    <property type="match status" value="1"/>
</dbReference>
<keyword evidence="1" id="KW-0238">DNA-binding</keyword>
<dbReference type="SMART" id="SM00422">
    <property type="entry name" value="HTH_MERR"/>
    <property type="match status" value="1"/>
</dbReference>
<dbReference type="PANTHER" id="PTHR30204">
    <property type="entry name" value="REDOX-CYCLING DRUG-SENSING TRANSCRIPTIONAL ACTIVATOR SOXR"/>
    <property type="match status" value="1"/>
</dbReference>
<gene>
    <name evidence="3" type="ORF">AOC36_08215</name>
</gene>
<dbReference type="KEGG" id="erl:AOC36_08215"/>